<evidence type="ECO:0000313" key="2">
    <source>
        <dbReference type="EMBL" id="CAD7011745.1"/>
    </source>
</evidence>
<name>A0A811V789_CERCA</name>
<protein>
    <submittedName>
        <fullName evidence="2">(Mediterranean fruit fly) hypothetical protein</fullName>
    </submittedName>
</protein>
<feature type="region of interest" description="Disordered" evidence="1">
    <location>
        <begin position="1"/>
        <end position="68"/>
    </location>
</feature>
<keyword evidence="3" id="KW-1185">Reference proteome</keyword>
<evidence type="ECO:0000313" key="3">
    <source>
        <dbReference type="Proteomes" id="UP000606786"/>
    </source>
</evidence>
<gene>
    <name evidence="2" type="ORF">CCAP1982_LOCUS19857</name>
</gene>
<feature type="compositionally biased region" description="Basic and acidic residues" evidence="1">
    <location>
        <begin position="35"/>
        <end position="54"/>
    </location>
</feature>
<accession>A0A811V789</accession>
<feature type="compositionally biased region" description="Polar residues" evidence="1">
    <location>
        <begin position="8"/>
        <end position="19"/>
    </location>
</feature>
<proteinExistence type="predicted"/>
<dbReference type="AlphaFoldDB" id="A0A811V789"/>
<reference evidence="2" key="1">
    <citation type="submission" date="2020-11" db="EMBL/GenBank/DDBJ databases">
        <authorList>
            <person name="Whitehead M."/>
        </authorList>
    </citation>
    <scope>NUCLEOTIDE SEQUENCE</scope>
    <source>
        <strain evidence="2">EGII</strain>
    </source>
</reference>
<organism evidence="2 3">
    <name type="scientific">Ceratitis capitata</name>
    <name type="common">Mediterranean fruit fly</name>
    <name type="synonym">Tephritis capitata</name>
    <dbReference type="NCBI Taxonomy" id="7213"/>
    <lineage>
        <taxon>Eukaryota</taxon>
        <taxon>Metazoa</taxon>
        <taxon>Ecdysozoa</taxon>
        <taxon>Arthropoda</taxon>
        <taxon>Hexapoda</taxon>
        <taxon>Insecta</taxon>
        <taxon>Pterygota</taxon>
        <taxon>Neoptera</taxon>
        <taxon>Endopterygota</taxon>
        <taxon>Diptera</taxon>
        <taxon>Brachycera</taxon>
        <taxon>Muscomorpha</taxon>
        <taxon>Tephritoidea</taxon>
        <taxon>Tephritidae</taxon>
        <taxon>Ceratitis</taxon>
        <taxon>Ceratitis</taxon>
    </lineage>
</organism>
<evidence type="ECO:0000256" key="1">
    <source>
        <dbReference type="SAM" id="MobiDB-lite"/>
    </source>
</evidence>
<dbReference type="EMBL" id="CAJHJT010000056">
    <property type="protein sequence ID" value="CAD7011745.1"/>
    <property type="molecule type" value="Genomic_DNA"/>
</dbReference>
<dbReference type="Proteomes" id="UP000606786">
    <property type="component" value="Unassembled WGS sequence"/>
</dbReference>
<comment type="caution">
    <text evidence="2">The sequence shown here is derived from an EMBL/GenBank/DDBJ whole genome shotgun (WGS) entry which is preliminary data.</text>
</comment>
<sequence length="127" mass="13902">MKKAAKSFKSTTNKQTLNHTPLAPKSSALQAKNLHAKETKDNLKPGRNGCDVKRKLGQNNAESKANGGGPFCKFQLTQTEEVIVRICGMAKSVVGVAWQCFPTKVTITCHQHDRSGKRLQLQAILKS</sequence>